<dbReference type="AlphaFoldDB" id="A0A8S1QNY0"/>
<protein>
    <submittedName>
        <fullName evidence="1">Uncharacterized protein</fullName>
    </submittedName>
</protein>
<keyword evidence="2" id="KW-1185">Reference proteome</keyword>
<name>A0A8S1QNY0_9CILI</name>
<reference evidence="1" key="1">
    <citation type="submission" date="2021-01" db="EMBL/GenBank/DDBJ databases">
        <authorList>
            <consortium name="Genoscope - CEA"/>
            <person name="William W."/>
        </authorList>
    </citation>
    <scope>NUCLEOTIDE SEQUENCE</scope>
</reference>
<sequence length="182" mass="21683">MRNLDDLILFLEKLIQFESTSKQLFKYFLSKSLVLEKSPGSNASKYMNCLFNLKLEILSYLQEQMVMEKFRFIVKIKQKEDIYKSQMKAVIILEEKGNIIQINFQNKIRQNKKISKNEHQKYTSFNRKIEKKQNFKVSKLSHYAASILKQFWRVQYISSKKYTLILNALFGDDAKSLLLLFI</sequence>
<dbReference type="EMBL" id="CAJJDN010000112">
    <property type="protein sequence ID" value="CAD8116874.1"/>
    <property type="molecule type" value="Genomic_DNA"/>
</dbReference>
<gene>
    <name evidence="1" type="ORF">PSON_ATCC_30995.1.T1120078</name>
</gene>
<organism evidence="1 2">
    <name type="scientific">Paramecium sonneborni</name>
    <dbReference type="NCBI Taxonomy" id="65129"/>
    <lineage>
        <taxon>Eukaryota</taxon>
        <taxon>Sar</taxon>
        <taxon>Alveolata</taxon>
        <taxon>Ciliophora</taxon>
        <taxon>Intramacronucleata</taxon>
        <taxon>Oligohymenophorea</taxon>
        <taxon>Peniculida</taxon>
        <taxon>Parameciidae</taxon>
        <taxon>Paramecium</taxon>
    </lineage>
</organism>
<evidence type="ECO:0000313" key="1">
    <source>
        <dbReference type="EMBL" id="CAD8116874.1"/>
    </source>
</evidence>
<comment type="caution">
    <text evidence="1">The sequence shown here is derived from an EMBL/GenBank/DDBJ whole genome shotgun (WGS) entry which is preliminary data.</text>
</comment>
<evidence type="ECO:0000313" key="2">
    <source>
        <dbReference type="Proteomes" id="UP000692954"/>
    </source>
</evidence>
<accession>A0A8S1QNY0</accession>
<proteinExistence type="predicted"/>
<dbReference type="Proteomes" id="UP000692954">
    <property type="component" value="Unassembled WGS sequence"/>
</dbReference>